<name>A0ACC0DM87_9PEZI</name>
<keyword evidence="2" id="KW-1185">Reference proteome</keyword>
<accession>A0ACC0DM87</accession>
<organism evidence="1 2">
    <name type="scientific">Hypoxylon rubiginosum</name>
    <dbReference type="NCBI Taxonomy" id="110542"/>
    <lineage>
        <taxon>Eukaryota</taxon>
        <taxon>Fungi</taxon>
        <taxon>Dikarya</taxon>
        <taxon>Ascomycota</taxon>
        <taxon>Pezizomycotina</taxon>
        <taxon>Sordariomycetes</taxon>
        <taxon>Xylariomycetidae</taxon>
        <taxon>Xylariales</taxon>
        <taxon>Hypoxylaceae</taxon>
        <taxon>Hypoxylon</taxon>
    </lineage>
</organism>
<dbReference type="EMBL" id="MU394280">
    <property type="protein sequence ID" value="KAI6093808.1"/>
    <property type="molecule type" value="Genomic_DNA"/>
</dbReference>
<evidence type="ECO:0000313" key="1">
    <source>
        <dbReference type="EMBL" id="KAI6093808.1"/>
    </source>
</evidence>
<sequence length="309" mass="34187">MDNSNSNSNNTTTTSNRTKMAKKRNSDVRKEQNRIASRAYREKRKQKLALLDEILKTDSQTDSMSSVSDETEGYTASWSLAQSRHASNSPVPAALSTVPVAPQWSATSPPLSSAIPGYSHDGYESWMNCYDRPNNAFSTSNDYAQQYLSTEAGGNSLDAAASYNMSSLPSMTSAPSTPPVPPMPLDPLLATNFTPHPHHAQPVHISNLPTYNNEDLQRQIWVDSLEDNTVMALEKFGGLSHVQQRHVLALIQERRQLPPRSTSQDQNSEFLYPTCQATPPPSAQFLSADFRKYQNMRQASGSPIPHGHH</sequence>
<evidence type="ECO:0000313" key="2">
    <source>
        <dbReference type="Proteomes" id="UP001497680"/>
    </source>
</evidence>
<comment type="caution">
    <text evidence="1">The sequence shown here is derived from an EMBL/GenBank/DDBJ whole genome shotgun (WGS) entry which is preliminary data.</text>
</comment>
<protein>
    <submittedName>
        <fullName evidence="1">Uncharacterized protein</fullName>
    </submittedName>
</protein>
<dbReference type="Proteomes" id="UP001497680">
    <property type="component" value="Unassembled WGS sequence"/>
</dbReference>
<proteinExistence type="predicted"/>
<reference evidence="1 2" key="1">
    <citation type="journal article" date="2022" name="New Phytol.">
        <title>Ecological generalism drives hyperdiversity of secondary metabolite gene clusters in xylarialean endophytes.</title>
        <authorList>
            <person name="Franco M.E.E."/>
            <person name="Wisecaver J.H."/>
            <person name="Arnold A.E."/>
            <person name="Ju Y.M."/>
            <person name="Slot J.C."/>
            <person name="Ahrendt S."/>
            <person name="Moore L.P."/>
            <person name="Eastman K.E."/>
            <person name="Scott K."/>
            <person name="Konkel Z."/>
            <person name="Mondo S.J."/>
            <person name="Kuo A."/>
            <person name="Hayes R.D."/>
            <person name="Haridas S."/>
            <person name="Andreopoulos B."/>
            <person name="Riley R."/>
            <person name="LaButti K."/>
            <person name="Pangilinan J."/>
            <person name="Lipzen A."/>
            <person name="Amirebrahimi M."/>
            <person name="Yan J."/>
            <person name="Adam C."/>
            <person name="Keymanesh K."/>
            <person name="Ng V."/>
            <person name="Louie K."/>
            <person name="Northen T."/>
            <person name="Drula E."/>
            <person name="Henrissat B."/>
            <person name="Hsieh H.M."/>
            <person name="Youens-Clark K."/>
            <person name="Lutzoni F."/>
            <person name="Miadlikowska J."/>
            <person name="Eastwood D.C."/>
            <person name="Hamelin R.C."/>
            <person name="Grigoriev I.V."/>
            <person name="U'Ren J.M."/>
        </authorList>
    </citation>
    <scope>NUCLEOTIDE SEQUENCE [LARGE SCALE GENOMIC DNA]</scope>
    <source>
        <strain evidence="1 2">ER1909</strain>
    </source>
</reference>
<gene>
    <name evidence="1" type="ORF">F4821DRAFT_221498</name>
</gene>